<feature type="region of interest" description="Disordered" evidence="1">
    <location>
        <begin position="223"/>
        <end position="250"/>
    </location>
</feature>
<name>A0A7S2JI56_9DINO</name>
<protein>
    <submittedName>
        <fullName evidence="2">Uncharacterized protein</fullName>
    </submittedName>
</protein>
<proteinExistence type="predicted"/>
<gene>
    <name evidence="2" type="ORF">BRAN1462_LOCUS17754</name>
</gene>
<dbReference type="EMBL" id="HBGW01027867">
    <property type="protein sequence ID" value="CAD9547030.1"/>
    <property type="molecule type" value="Transcribed_RNA"/>
</dbReference>
<feature type="region of interest" description="Disordered" evidence="1">
    <location>
        <begin position="22"/>
        <end position="153"/>
    </location>
</feature>
<evidence type="ECO:0000256" key="1">
    <source>
        <dbReference type="SAM" id="MobiDB-lite"/>
    </source>
</evidence>
<evidence type="ECO:0000313" key="2">
    <source>
        <dbReference type="EMBL" id="CAD9547030.1"/>
    </source>
</evidence>
<feature type="region of interest" description="Disordered" evidence="1">
    <location>
        <begin position="283"/>
        <end position="348"/>
    </location>
</feature>
<sequence length="348" mass="35620">MPMPTFGGRFATSGASSSFALAPGAASLPASPVAPKGGPFLGQRAATSAPTTLAARADARGQPNEQRQERHQKHQRPWSQHSQAPPPPSALRQPGAPSQQQQARTQRDHRVTQMAQWQHYPNAPPEQRLGAGPPGAGPPGLGPLGIGPPDLAGDWPDDNGIGPSAGFSSMGAPPCGLGLPSRQRVLEPGPVAPVPQEPFGGGARPLEMGLLGGCVGWDRAPQSRLGPQPPQQMWGAPAAVPKQKGGGANRVQLPGPWDGHTPDALPPARPPQGVVGDGWPPSGYPPLGKGSSQWVTSGGCPDGATGPYAGGNGGSTGWRDSPNPGSDPATWFGHPGAAPLSNTRMFRF</sequence>
<feature type="compositionally biased region" description="Low complexity" evidence="1">
    <location>
        <begin position="22"/>
        <end position="35"/>
    </location>
</feature>
<organism evidence="2">
    <name type="scientific">Zooxanthella nutricula</name>
    <dbReference type="NCBI Taxonomy" id="1333877"/>
    <lineage>
        <taxon>Eukaryota</taxon>
        <taxon>Sar</taxon>
        <taxon>Alveolata</taxon>
        <taxon>Dinophyceae</taxon>
        <taxon>Peridiniales</taxon>
        <taxon>Peridiniales incertae sedis</taxon>
        <taxon>Zooxanthella</taxon>
    </lineage>
</organism>
<reference evidence="2" key="1">
    <citation type="submission" date="2021-01" db="EMBL/GenBank/DDBJ databases">
        <authorList>
            <person name="Corre E."/>
            <person name="Pelletier E."/>
            <person name="Niang G."/>
            <person name="Scheremetjew M."/>
            <person name="Finn R."/>
            <person name="Kale V."/>
            <person name="Holt S."/>
            <person name="Cochrane G."/>
            <person name="Meng A."/>
            <person name="Brown T."/>
            <person name="Cohen L."/>
        </authorList>
    </citation>
    <scope>NUCLEOTIDE SEQUENCE</scope>
    <source>
        <strain evidence="2">RCC3387</strain>
    </source>
</reference>
<accession>A0A7S2JI56</accession>
<dbReference type="AlphaFoldDB" id="A0A7S2JI56"/>